<organism evidence="1 2">
    <name type="scientific">Streptomyces dengpaensis</name>
    <dbReference type="NCBI Taxonomy" id="2049881"/>
    <lineage>
        <taxon>Bacteria</taxon>
        <taxon>Bacillati</taxon>
        <taxon>Actinomycetota</taxon>
        <taxon>Actinomycetes</taxon>
        <taxon>Kitasatosporales</taxon>
        <taxon>Streptomycetaceae</taxon>
        <taxon>Streptomyces</taxon>
    </lineage>
</organism>
<gene>
    <name evidence="1" type="ORF">C4B68_34290</name>
</gene>
<sequence>MQDPLTVAFEVPRPWPRVDAYGTRQAARSGVRWQLRRHRDTVLAGRAIRWPSLITVWHRDPSGFDDKTCPTHPGNAWRFHVHHWRLQVHPLQQLRRRLLTRCEVCGGRSAKGHVVNLRRSWTPKAPWWRGETGLANMACAGVELARDGDGS</sequence>
<dbReference type="EMBL" id="CP026652">
    <property type="protein sequence ID" value="AVH60022.1"/>
    <property type="molecule type" value="Genomic_DNA"/>
</dbReference>
<accession>A0ABN5ICE3</accession>
<dbReference type="Proteomes" id="UP000238413">
    <property type="component" value="Chromosome"/>
</dbReference>
<name>A0ABN5ICE3_9ACTN</name>
<dbReference type="RefSeq" id="WP_099500401.1">
    <property type="nucleotide sequence ID" value="NZ_CP026652.1"/>
</dbReference>
<reference evidence="1 2" key="1">
    <citation type="submission" date="2018-02" db="EMBL/GenBank/DDBJ databases">
        <title>Complete genome sequence of Streptomyces dengpaensis, the producer of angucyclines.</title>
        <authorList>
            <person name="Yumei L."/>
        </authorList>
    </citation>
    <scope>NUCLEOTIDE SEQUENCE [LARGE SCALE GENOMIC DNA]</scope>
    <source>
        <strain evidence="1 2">XZHG99</strain>
    </source>
</reference>
<evidence type="ECO:0000313" key="2">
    <source>
        <dbReference type="Proteomes" id="UP000238413"/>
    </source>
</evidence>
<keyword evidence="2" id="KW-1185">Reference proteome</keyword>
<evidence type="ECO:0000313" key="1">
    <source>
        <dbReference type="EMBL" id="AVH60022.1"/>
    </source>
</evidence>
<evidence type="ECO:0008006" key="3">
    <source>
        <dbReference type="Google" id="ProtNLM"/>
    </source>
</evidence>
<proteinExistence type="predicted"/>
<protein>
    <recommendedName>
        <fullName evidence="3">Zinc-ribbon domain-containing protein</fullName>
    </recommendedName>
</protein>